<proteinExistence type="predicted"/>
<feature type="compositionally biased region" description="Basic and acidic residues" evidence="1">
    <location>
        <begin position="1535"/>
        <end position="1549"/>
    </location>
</feature>
<feature type="compositionally biased region" description="Basic and acidic residues" evidence="1">
    <location>
        <begin position="696"/>
        <end position="716"/>
    </location>
</feature>
<gene>
    <name evidence="3" type="primary">LOC109464442</name>
</gene>
<keyword evidence="2" id="KW-1185">Reference proteome</keyword>
<dbReference type="OrthoDB" id="10059960at2759"/>
<feature type="compositionally biased region" description="Polar residues" evidence="1">
    <location>
        <begin position="1726"/>
        <end position="1763"/>
    </location>
</feature>
<feature type="compositionally biased region" description="Low complexity" evidence="1">
    <location>
        <begin position="2068"/>
        <end position="2078"/>
    </location>
</feature>
<feature type="compositionally biased region" description="Polar residues" evidence="1">
    <location>
        <begin position="1415"/>
        <end position="1428"/>
    </location>
</feature>
<feature type="compositionally biased region" description="Polar residues" evidence="1">
    <location>
        <begin position="118"/>
        <end position="193"/>
    </location>
</feature>
<feature type="compositionally biased region" description="Polar residues" evidence="1">
    <location>
        <begin position="247"/>
        <end position="259"/>
    </location>
</feature>
<feature type="compositionally biased region" description="Basic and acidic residues" evidence="1">
    <location>
        <begin position="1628"/>
        <end position="1646"/>
    </location>
</feature>
<feature type="region of interest" description="Disordered" evidence="1">
    <location>
        <begin position="1680"/>
        <end position="1862"/>
    </location>
</feature>
<feature type="compositionally biased region" description="Basic and acidic residues" evidence="1">
    <location>
        <begin position="1800"/>
        <end position="1822"/>
    </location>
</feature>
<dbReference type="RefSeq" id="XP_019616985.1">
    <property type="nucleotide sequence ID" value="XM_019761426.1"/>
</dbReference>
<feature type="compositionally biased region" description="Pro residues" evidence="1">
    <location>
        <begin position="999"/>
        <end position="1020"/>
    </location>
</feature>
<feature type="compositionally biased region" description="Basic and acidic residues" evidence="1">
    <location>
        <begin position="1447"/>
        <end position="1456"/>
    </location>
</feature>
<dbReference type="Proteomes" id="UP000515135">
    <property type="component" value="Unplaced"/>
</dbReference>
<feature type="compositionally biased region" description="Polar residues" evidence="1">
    <location>
        <begin position="1647"/>
        <end position="1659"/>
    </location>
</feature>
<feature type="compositionally biased region" description="Pro residues" evidence="1">
    <location>
        <begin position="1092"/>
        <end position="1120"/>
    </location>
</feature>
<dbReference type="GeneID" id="109464442"/>
<feature type="compositionally biased region" description="Polar residues" evidence="1">
    <location>
        <begin position="1556"/>
        <end position="1568"/>
    </location>
</feature>
<feature type="compositionally biased region" description="Polar residues" evidence="1">
    <location>
        <begin position="277"/>
        <end position="288"/>
    </location>
</feature>
<feature type="region of interest" description="Disordered" evidence="1">
    <location>
        <begin position="1"/>
        <end position="203"/>
    </location>
</feature>
<feature type="compositionally biased region" description="Acidic residues" evidence="1">
    <location>
        <begin position="2464"/>
        <end position="2475"/>
    </location>
</feature>
<feature type="region of interest" description="Disordered" evidence="1">
    <location>
        <begin position="2534"/>
        <end position="2559"/>
    </location>
</feature>
<feature type="compositionally biased region" description="Polar residues" evidence="1">
    <location>
        <begin position="2368"/>
        <end position="2381"/>
    </location>
</feature>
<reference evidence="3" key="1">
    <citation type="submission" date="2025-08" db="UniProtKB">
        <authorList>
            <consortium name="RefSeq"/>
        </authorList>
    </citation>
    <scope>IDENTIFICATION</scope>
    <source>
        <tissue evidence="3">Gonad</tissue>
    </source>
</reference>
<feature type="compositionally biased region" description="Polar residues" evidence="1">
    <location>
        <begin position="2058"/>
        <end position="2067"/>
    </location>
</feature>
<feature type="compositionally biased region" description="Acidic residues" evidence="1">
    <location>
        <begin position="2414"/>
        <end position="2424"/>
    </location>
</feature>
<feature type="compositionally biased region" description="Pro residues" evidence="1">
    <location>
        <begin position="1037"/>
        <end position="1076"/>
    </location>
</feature>
<evidence type="ECO:0000313" key="3">
    <source>
        <dbReference type="RefSeq" id="XP_019616985.1"/>
    </source>
</evidence>
<feature type="region of interest" description="Disordered" evidence="1">
    <location>
        <begin position="1945"/>
        <end position="1969"/>
    </location>
</feature>
<feature type="compositionally biased region" description="Pro residues" evidence="1">
    <location>
        <begin position="1682"/>
        <end position="1695"/>
    </location>
</feature>
<dbReference type="KEGG" id="bbel:109464442"/>
<sequence length="2699" mass="290868">MIRWNKGSKKYRYVVKESERQERDPGKTDRTGQEAKASVGSQRYSTTTATHTSRYGASGRPYEPPTRTPQPGTAPRDIPSTYTGGYRGATGVVPGATATETGSWRDKQHGGLGRGRSPATTFIPSGQGQYRTARTDVFSTTPGRSTYRQPTRTASPMRSSTDSRSRTAQFMPTTRTASPMRSPTDNRSRTAQFGQRDRMEGDFVVVPGEMEEMRQGRYGNFIRSSTPAQRVGPSGKYTPAAYPKPQTIPSAGQSVVQKSKPTDVPPQSGRDDGRTPSGISTQPASVALTTVDDGAKGAESAELPLGTATSLTESITEGYVVVPRPEQETCTLTVSPDPDAKDKVEEETQDPSSPHKRTWDEAIGTEDNGAKEETPEQQTEEVSTVQDRDQKISDQESQADDSPSASDTVDVGAKDIVKEQEAKDSRVPHKRRWDEALGDKVKEGTLEPQTEEVSTFSDTIPSQAKATVVTPSPPPTKAKIRRTPSEEATTTPSSGTGSQLQPTVSETPPVHSQDVKSPPTLPSSQQPPVSYQKEENIAGEKPPVHYQDPEALPPSSQPTVAIVDDSLVEESVQPFPSKAKATVVPQDPSPTKVKVTRKSSLESKPLPEFQSIVKVEREVTPPEPLIQTDPLLKNQQQVRAQTTDEEEETVQTFGPSRGKPDRPADAVPSRAKASVVVPPTCPGVTASVIPSAGEGQEPRHPPHDDKQQSGDQRPDEGSAYPPVLPPAGGLPAGDNTTGMPGSTLPYPSSDQPTMPIVPQPLQGTAQLPPHPEGLVSSPWQLGVGQPGQGPSYPPGAPHAPYPPGPLQQAPYPPGPGTKSPYPPGQASETPYPPGPTSQAPYPPGPATESPYPPGPATESPYPPGPATESSYPPGPATESPYPPGPATESPYPPGPATESPYPPGPATESSYPPGSTPDVPYLPSPATQTTYPPGPTTEAPYPPGQAPDVPYPATQAPYPPGPGSQAPHPPGPASQVPYPPGQGTQAPYPPGPTTEVPYPQGPAPDATYPPGPASQTPYPPGTGTQAPYPPSQASQAPYPPGPAPNAPYPPGQVPASPSPSPFYTPPGPAFPYPARHPPQEGTEGTGQEQPSPGSPYPPPHPAYPPPRHDPAFPPQLPQGPYPSVISAYPPQAPYYPQQPSETAGNLPQGPYPSVPSAYPSQVPHYPQQTSDTAGNLSYPPAGDACYPPPQPTTQHPGQPPQTSQLSPESSSGESQPEGARPSVPLQPRPPIGFDLVSPPGPPVSQQPSSEVRETDILSPPPQPEQSQSFQGNVQAADDTSKPDDSLSSDKLEKLSSETQHSKDTKDPGPMSPPDKAVLPWRPVEEIISPRPGSIAIPLPWTPTPSPEKQKAFDFGGASRRHVTVQEETTEEDSEHQQTKQQPTTTLISDTESGTLSTSYTLSDQDVPAEPEQVPTEVTQSQSDTSGQPGSVKAEDEYGYGVVTPGYEAHDKDRAPESKIPTPIGVHKPQDKQDTTSQSSGPEVLQHSAPTSTLLGKAPTEPPVSQQVDSEIRETDILSPLYTSYQSQAFGEDVPDASRPDDQLSPDKLEKQRVNFETQNSKDIQQSAPMSPPDKAVLPWRPVEEIISPKPGSIPIPLPWTPTPSPEKQKAFEFGDQSQAFGENVPDASKPDDHLSTDKLEKERVDFETQNSKDIQQSAPMSPPDKAVLPWRPVEEIISPKPGSIPIPLPWTPTPSPAKQQAFEFGGGKKRHVAVTEEVTELDSDRQTQQPTTSVISDTESGAQCTSYTLSDQNVPTESEQTPADVSEEEQSKSSGQPDFTDVEEGYQRGVVPPGFGTSSGEEKGPESKVKDDTSQRRERDDAGPSSPEVEPLSPQQPTRPVKTGSQEQYTAPTSPPDKAVLPWEPLENIISPRPGSIAIPLPWTPTASPDKQRLFEFGGATRKHISATQDVVVHDSDPQTTLPATTLASGTGAGTLGTSYTLSDQEMPVEATEETEAQSTGPRQTGFVEEGYQLGVVPPGYDMYDMYKAEDEYQPGVVASDYQKYEKPQETQSTADDDTSERKAQGLDDPSSPEVEPLSPYKPVRPTQMALTKETEASPKTQFFPQKSDSSPDGLSSSEFEPVTPESPMSPPYKAVVVWRSREEILSPRISSVVIPLPWSPLPQSPTRVRQLNKPKPTKREQGLVEGTTIFEEDPSMTQLANVVDIPQREEVALSTSFVPSHPPDHGDVDNELNKQREEVRKEGFVEEATSFEADPSLTKVARVAGVSPHEDIAVAAAFVSSQPPQHREGDNEGDVFYDAPDTTESERPAKQSKIPTFQAKSPPHSTKPTEASTQQQSPDRTQLEHSPDSSQQASSPSRIPRMPSKLPTSPTRRADSPPPPSRTPMSPTRKSTSPSKIPTVAKPSGIPTRTPTKDSGSPQLRRTEQLREDHGDPTSEEYQERGPEDERERYEIPEDLESIEEVDESSRDEKGYSGDEDTEGERLDTKGIRGRVLRKRSSKEDLLAEDEADKEFEEDVKKAPSQRRAPPKTLALPLDTSRTPTRRETYPWPSPTSPADRALLLWKPREDILSPKPGSIVIPLPWSPTRKPPSPMTPRARKRFHPPLRQLQKVLKENTLDVGPQPTPSYLGVSIVPVTTHYLATAFVLSEDSCSSEDAAPVPVEVHELSSHSEEEDSWVMVEGSDDDMAEMGAAGYTGHEKDDDNLYDPPLSSEEQATVQRAVHDTVEEFFGEGEGEEEFY</sequence>
<feature type="region of interest" description="Disordered" evidence="1">
    <location>
        <begin position="1587"/>
        <end position="1666"/>
    </location>
</feature>
<organism evidence="2 3">
    <name type="scientific">Branchiostoma belcheri</name>
    <name type="common">Amphioxus</name>
    <dbReference type="NCBI Taxonomy" id="7741"/>
    <lineage>
        <taxon>Eukaryota</taxon>
        <taxon>Metazoa</taxon>
        <taxon>Chordata</taxon>
        <taxon>Cephalochordata</taxon>
        <taxon>Leptocardii</taxon>
        <taxon>Amphioxiformes</taxon>
        <taxon>Branchiostomatidae</taxon>
        <taxon>Branchiostoma</taxon>
    </lineage>
</organism>
<feature type="region of interest" description="Disordered" evidence="1">
    <location>
        <begin position="1556"/>
        <end position="1575"/>
    </location>
</feature>
<feature type="compositionally biased region" description="Polar residues" evidence="1">
    <location>
        <begin position="1833"/>
        <end position="1852"/>
    </location>
</feature>
<feature type="compositionally biased region" description="Polar residues" evidence="1">
    <location>
        <begin position="734"/>
        <end position="752"/>
    </location>
</feature>
<feature type="compositionally biased region" description="Polar residues" evidence="1">
    <location>
        <begin position="2274"/>
        <end position="2301"/>
    </location>
</feature>
<feature type="region of interest" description="Disordered" evidence="1">
    <location>
        <begin position="2236"/>
        <end position="2516"/>
    </location>
</feature>
<feature type="compositionally biased region" description="Pro residues" evidence="1">
    <location>
        <begin position="872"/>
        <end position="905"/>
    </location>
</feature>
<feature type="compositionally biased region" description="Polar residues" evidence="1">
    <location>
        <begin position="39"/>
        <end position="55"/>
    </location>
</feature>
<accession>A0A6P4XKA7</accession>
<feature type="compositionally biased region" description="Pro residues" evidence="1">
    <location>
        <begin position="957"/>
        <end position="980"/>
    </location>
</feature>
<evidence type="ECO:0000313" key="2">
    <source>
        <dbReference type="Proteomes" id="UP000515135"/>
    </source>
</evidence>
<feature type="region of interest" description="Disordered" evidence="1">
    <location>
        <begin position="218"/>
        <end position="602"/>
    </location>
</feature>
<feature type="compositionally biased region" description="Low complexity" evidence="1">
    <location>
        <begin position="1192"/>
        <end position="1217"/>
    </location>
</feature>
<feature type="compositionally biased region" description="Basic and acidic residues" evidence="1">
    <location>
        <begin position="412"/>
        <end position="445"/>
    </location>
</feature>
<feature type="compositionally biased region" description="Basic residues" evidence="1">
    <location>
        <begin position="2449"/>
        <end position="2458"/>
    </location>
</feature>
<feature type="compositionally biased region" description="Polar residues" evidence="1">
    <location>
        <begin position="1378"/>
        <end position="1403"/>
    </location>
</feature>
<feature type="region of interest" description="Disordered" evidence="1">
    <location>
        <begin position="623"/>
        <end position="1549"/>
    </location>
</feature>
<feature type="compositionally biased region" description="Polar residues" evidence="1">
    <location>
        <begin position="1166"/>
        <end position="1175"/>
    </location>
</feature>
<feature type="compositionally biased region" description="Pro residues" evidence="1">
    <location>
        <begin position="830"/>
        <end position="865"/>
    </location>
</feature>
<feature type="compositionally biased region" description="Basic and acidic residues" evidence="1">
    <location>
        <begin position="2382"/>
        <end position="2413"/>
    </location>
</feature>
<feature type="region of interest" description="Disordered" evidence="1">
    <location>
        <begin position="2005"/>
        <end position="2092"/>
    </location>
</feature>
<name>A0A6P4XKA7_BRABE</name>
<feature type="compositionally biased region" description="Basic and acidic residues" evidence="1">
    <location>
        <begin position="1278"/>
        <end position="1306"/>
    </location>
</feature>
<feature type="compositionally biased region" description="Basic and acidic residues" evidence="1">
    <location>
        <begin position="2425"/>
        <end position="2434"/>
    </location>
</feature>
<feature type="compositionally biased region" description="Low complexity" evidence="1">
    <location>
        <begin position="486"/>
        <end position="498"/>
    </location>
</feature>
<feature type="region of interest" description="Disordered" evidence="1">
    <location>
        <begin position="2116"/>
        <end position="2150"/>
    </location>
</feature>
<feature type="compositionally biased region" description="Pro residues" evidence="1">
    <location>
        <begin position="932"/>
        <end position="945"/>
    </location>
</feature>
<feature type="compositionally biased region" description="Basic residues" evidence="1">
    <location>
        <begin position="1"/>
        <end position="13"/>
    </location>
</feature>
<feature type="compositionally biased region" description="Low complexity" evidence="1">
    <location>
        <begin position="2309"/>
        <end position="2318"/>
    </location>
</feature>
<feature type="compositionally biased region" description="Pro residues" evidence="1">
    <location>
        <begin position="791"/>
        <end position="823"/>
    </location>
</feature>
<feature type="compositionally biased region" description="Polar residues" evidence="1">
    <location>
        <begin position="447"/>
        <end position="465"/>
    </location>
</feature>
<feature type="compositionally biased region" description="Pro residues" evidence="1">
    <location>
        <begin position="1591"/>
        <end position="1604"/>
    </location>
</feature>
<feature type="compositionally biased region" description="Basic and acidic residues" evidence="1">
    <location>
        <begin position="14"/>
        <end position="33"/>
    </location>
</feature>
<protein>
    <submittedName>
        <fullName evidence="3">Mucin-2-like</fullName>
    </submittedName>
</protein>
<feature type="compositionally biased region" description="Polar residues" evidence="1">
    <location>
        <begin position="376"/>
        <end position="385"/>
    </location>
</feature>
<feature type="region of interest" description="Disordered" evidence="1">
    <location>
        <begin position="2648"/>
        <end position="2671"/>
    </location>
</feature>
<evidence type="ECO:0000256" key="1">
    <source>
        <dbReference type="SAM" id="MobiDB-lite"/>
    </source>
</evidence>
<feature type="compositionally biased region" description="Low complexity" evidence="1">
    <location>
        <begin position="2344"/>
        <end position="2360"/>
    </location>
</feature>